<evidence type="ECO:0000256" key="9">
    <source>
        <dbReference type="PROSITE-ProRule" id="PRU10134"/>
    </source>
</evidence>
<feature type="binding site" evidence="8">
    <location>
        <begin position="334"/>
        <end position="336"/>
    </location>
    <ligand>
        <name>GTP</name>
        <dbReference type="ChEBI" id="CHEBI:37565"/>
    </ligand>
</feature>
<comment type="catalytic activity">
    <reaction evidence="8 10">
        <text>IMP + L-aspartate + GTP = N(6)-(1,2-dicarboxyethyl)-AMP + GDP + phosphate + 2 H(+)</text>
        <dbReference type="Rhea" id="RHEA:15753"/>
        <dbReference type="ChEBI" id="CHEBI:15378"/>
        <dbReference type="ChEBI" id="CHEBI:29991"/>
        <dbReference type="ChEBI" id="CHEBI:37565"/>
        <dbReference type="ChEBI" id="CHEBI:43474"/>
        <dbReference type="ChEBI" id="CHEBI:57567"/>
        <dbReference type="ChEBI" id="CHEBI:58053"/>
        <dbReference type="ChEBI" id="CHEBI:58189"/>
        <dbReference type="EC" id="6.3.4.4"/>
    </reaction>
</comment>
<feature type="binding site" evidence="8">
    <location>
        <begin position="416"/>
        <end position="418"/>
    </location>
    <ligand>
        <name>GTP</name>
        <dbReference type="ChEBI" id="CHEBI:37565"/>
    </ligand>
</feature>
<evidence type="ECO:0000313" key="12">
    <source>
        <dbReference type="Proteomes" id="UP000094378"/>
    </source>
</evidence>
<dbReference type="PROSITE" id="PS00513">
    <property type="entry name" value="ADENYLOSUCCIN_SYN_2"/>
    <property type="match status" value="1"/>
</dbReference>
<comment type="function">
    <text evidence="8">Plays an important role in the de novo pathway of purine nucleotide biosynthesis. Catalyzes the first committed step in the biosynthesis of AMP from IMP.</text>
</comment>
<dbReference type="UniPathway" id="UPA00075">
    <property type="reaction ID" value="UER00335"/>
</dbReference>
<keyword evidence="7 8" id="KW-0342">GTP-binding</keyword>
<feature type="binding site" evidence="8">
    <location>
        <begin position="17"/>
        <end position="23"/>
    </location>
    <ligand>
        <name>GTP</name>
        <dbReference type="ChEBI" id="CHEBI:37565"/>
    </ligand>
</feature>
<keyword evidence="6 8" id="KW-0460">Magnesium</keyword>
<evidence type="ECO:0000256" key="3">
    <source>
        <dbReference type="ARBA" id="ARBA00022723"/>
    </source>
</evidence>
<keyword evidence="12" id="KW-1185">Reference proteome</keyword>
<comment type="similarity">
    <text evidence="8 10">Belongs to the adenylosuccinate synthetase family.</text>
</comment>
<dbReference type="GO" id="GO:0044208">
    <property type="term" value="P:'de novo' AMP biosynthetic process"/>
    <property type="evidence" value="ECO:0007669"/>
    <property type="project" value="UniProtKB-UniRule"/>
</dbReference>
<dbReference type="GO" id="GO:0005737">
    <property type="term" value="C:cytoplasm"/>
    <property type="evidence" value="ECO:0007669"/>
    <property type="project" value="UniProtKB-SubCell"/>
</dbReference>
<comment type="subcellular location">
    <subcellularLocation>
        <location evidence="8">Cytoplasm</location>
    </subcellularLocation>
</comment>
<dbReference type="InterPro" id="IPR001114">
    <property type="entry name" value="Adenylosuccinate_synthetase"/>
</dbReference>
<dbReference type="SMART" id="SM00788">
    <property type="entry name" value="Adenylsucc_synt"/>
    <property type="match status" value="1"/>
</dbReference>
<keyword evidence="8" id="KW-0963">Cytoplasm</keyword>
<proteinExistence type="inferred from homology"/>
<dbReference type="GO" id="GO:0004019">
    <property type="term" value="F:adenylosuccinate synthase activity"/>
    <property type="evidence" value="ECO:0007669"/>
    <property type="project" value="UniProtKB-UniRule"/>
</dbReference>
<evidence type="ECO:0000313" key="11">
    <source>
        <dbReference type="EMBL" id="AOG61081.1"/>
    </source>
</evidence>
<keyword evidence="4 8" id="KW-0547">Nucleotide-binding</keyword>
<evidence type="ECO:0000256" key="1">
    <source>
        <dbReference type="ARBA" id="ARBA00011738"/>
    </source>
</evidence>
<keyword evidence="3 8" id="KW-0479">Metal-binding</keyword>
<dbReference type="FunFam" id="3.90.170.10:FF:000001">
    <property type="entry name" value="Adenylosuccinate synthetase"/>
    <property type="match status" value="1"/>
</dbReference>
<feature type="active site" description="Proton acceptor" evidence="8">
    <location>
        <position position="18"/>
    </location>
</feature>
<feature type="binding site" evidence="8">
    <location>
        <position position="45"/>
    </location>
    <ligand>
        <name>Mg(2+)</name>
        <dbReference type="ChEBI" id="CHEBI:18420"/>
    </ligand>
</feature>
<feature type="binding site" description="in other chain" evidence="8">
    <location>
        <position position="306"/>
    </location>
    <ligand>
        <name>IMP</name>
        <dbReference type="ChEBI" id="CHEBI:58053"/>
        <note>ligand shared between dimeric partners</note>
    </ligand>
</feature>
<dbReference type="Pfam" id="PF00709">
    <property type="entry name" value="Adenylsucc_synt"/>
    <property type="match status" value="1"/>
</dbReference>
<dbReference type="PATRIC" id="fig|216938.3.peg.1153"/>
<feature type="active site" evidence="9">
    <location>
        <position position="144"/>
    </location>
</feature>
<dbReference type="Gene3D" id="1.10.300.10">
    <property type="entry name" value="Adenylosuccinate Synthetase, subunit A, domain 2"/>
    <property type="match status" value="1"/>
</dbReference>
<feature type="binding site" description="in other chain" evidence="8">
    <location>
        <begin position="43"/>
        <end position="46"/>
    </location>
    <ligand>
        <name>IMP</name>
        <dbReference type="ChEBI" id="CHEBI:58053"/>
        <note>ligand shared between dimeric partners</note>
    </ligand>
</feature>
<sequence>MENEKYNTLVIVGSQWGDEGKGKITDYFAQVTNVVVRFSGGDNAGHQINFNGEKHKVRIIPSGIFNRNVINVIGNGCVVNLKQLVDEYELINQTVGDRGTLLISNRTQIVMPYHIQIDEAQEEAKGAKKIGTTKRGIGPTYQDKVSRIGIRLGDLALPNFKEKFQSIYEYQKDYLKKMYNKEIDSFEDIYNELMDCYKKIAFMVIDCGEFLESAIKEGKKILFEGAQGAMLDIDHGTYPYVTSSNCSASNVALGSGISFKYIDTVVGVVKAYSTRVGAGGFPTELLDEVGDGIRERGNEYGSNTKRPRRVGWIDLVALKYAIRSSAIDKLFITLLDVLSGLDEIKLCTKYLINGRETSTMPATSEEFEKCEPIYTITPGWKEDITSAKSFSDLPDAAKNYIKLIEKICETNVAGFSVGPDRKQTVLLENLFE</sequence>
<dbReference type="AlphaFoldDB" id="A0A1B3SMC4"/>
<dbReference type="PANTHER" id="PTHR11846">
    <property type="entry name" value="ADENYLOSUCCINATE SYNTHETASE"/>
    <property type="match status" value="1"/>
</dbReference>
<dbReference type="InterPro" id="IPR018220">
    <property type="entry name" value="Adenylosuccin_syn_GTP-bd"/>
</dbReference>
<dbReference type="InterPro" id="IPR027417">
    <property type="entry name" value="P-loop_NTPase"/>
</dbReference>
<dbReference type="InterPro" id="IPR042109">
    <property type="entry name" value="Adenylosuccinate_synth_dom1"/>
</dbReference>
<comment type="cofactor">
    <cofactor evidence="8">
        <name>Mg(2+)</name>
        <dbReference type="ChEBI" id="CHEBI:18420"/>
    </cofactor>
    <text evidence="8">Binds 1 Mg(2+) ion per subunit.</text>
</comment>
<dbReference type="EC" id="6.3.4.4" evidence="8 10"/>
<feature type="binding site" description="in other chain" evidence="8">
    <location>
        <position position="227"/>
    </location>
    <ligand>
        <name>IMP</name>
        <dbReference type="ChEBI" id="CHEBI:58053"/>
        <note>ligand shared between dimeric partners</note>
    </ligand>
</feature>
<dbReference type="CDD" id="cd03108">
    <property type="entry name" value="AdSS"/>
    <property type="match status" value="1"/>
</dbReference>
<dbReference type="GO" id="GO:0000287">
    <property type="term" value="F:magnesium ion binding"/>
    <property type="evidence" value="ECO:0007669"/>
    <property type="project" value="UniProtKB-UniRule"/>
</dbReference>
<dbReference type="InterPro" id="IPR042111">
    <property type="entry name" value="Adenylosuccinate_synth_dom3"/>
</dbReference>
<dbReference type="SUPFAM" id="SSF52540">
    <property type="entry name" value="P-loop containing nucleoside triphosphate hydrolases"/>
    <property type="match status" value="1"/>
</dbReference>
<dbReference type="PANTHER" id="PTHR11846:SF0">
    <property type="entry name" value="ADENYLOSUCCINATE SYNTHETASE"/>
    <property type="match status" value="1"/>
</dbReference>
<dbReference type="NCBIfam" id="NF002223">
    <property type="entry name" value="PRK01117.1"/>
    <property type="match status" value="1"/>
</dbReference>
<feature type="binding site" evidence="8">
    <location>
        <position position="308"/>
    </location>
    <ligand>
        <name>GTP</name>
        <dbReference type="ChEBI" id="CHEBI:37565"/>
    </ligand>
</feature>
<dbReference type="InterPro" id="IPR033128">
    <property type="entry name" value="Adenylosuccin_syn_Lys_AS"/>
</dbReference>
<evidence type="ECO:0000256" key="4">
    <source>
        <dbReference type="ARBA" id="ARBA00022741"/>
    </source>
</evidence>
<protein>
    <recommendedName>
        <fullName evidence="8 10">Adenylosuccinate synthetase</fullName>
        <shortName evidence="8">AMPSase</shortName>
        <shortName evidence="8">AdSS</shortName>
        <ecNumber evidence="8 10">6.3.4.4</ecNumber>
    </recommendedName>
    <alternativeName>
        <fullName evidence="8">IMP--aspartate ligase</fullName>
    </alternativeName>
</protein>
<feature type="binding site" evidence="8">
    <location>
        <begin position="45"/>
        <end position="47"/>
    </location>
    <ligand>
        <name>GTP</name>
        <dbReference type="ChEBI" id="CHEBI:37565"/>
    </ligand>
</feature>
<dbReference type="KEGG" id="shj:SHELI_v1c11340"/>
<feature type="binding site" evidence="8">
    <location>
        <position position="18"/>
    </location>
    <ligand>
        <name>Mg(2+)</name>
        <dbReference type="ChEBI" id="CHEBI:18420"/>
    </ligand>
</feature>
<dbReference type="OrthoDB" id="9807553at2"/>
<evidence type="ECO:0000256" key="8">
    <source>
        <dbReference type="HAMAP-Rule" id="MF_00011"/>
    </source>
</evidence>
<feature type="binding site" description="in other chain" evidence="8">
    <location>
        <position position="242"/>
    </location>
    <ligand>
        <name>IMP</name>
        <dbReference type="ChEBI" id="CHEBI:58053"/>
        <note>ligand shared between dimeric partners</note>
    </ligand>
</feature>
<organism evidence="11 12">
    <name type="scientific">Spiroplasma helicoides</name>
    <dbReference type="NCBI Taxonomy" id="216938"/>
    <lineage>
        <taxon>Bacteria</taxon>
        <taxon>Bacillati</taxon>
        <taxon>Mycoplasmatota</taxon>
        <taxon>Mollicutes</taxon>
        <taxon>Entomoplasmatales</taxon>
        <taxon>Spiroplasmataceae</taxon>
        <taxon>Spiroplasma</taxon>
    </lineage>
</organism>
<reference evidence="11 12" key="1">
    <citation type="submission" date="2016-08" db="EMBL/GenBank/DDBJ databases">
        <title>Complete genome sequence of Spiroplasma helicoides TABS-2 (DSM 22551).</title>
        <authorList>
            <person name="Shen W.-Y."/>
            <person name="Lo W.-S."/>
            <person name="Lai Y.-C."/>
            <person name="Kuo C.-H."/>
        </authorList>
    </citation>
    <scope>NUCLEOTIDE SEQUENCE [LARGE SCALE GENOMIC DNA]</scope>
    <source>
        <strain evidence="11 12">TABS-2</strain>
    </source>
</reference>
<evidence type="ECO:0000256" key="7">
    <source>
        <dbReference type="ARBA" id="ARBA00023134"/>
    </source>
</evidence>
<evidence type="ECO:0000256" key="6">
    <source>
        <dbReference type="ARBA" id="ARBA00022842"/>
    </source>
</evidence>
<feature type="binding site" description="in other chain" evidence="8">
    <location>
        <begin position="18"/>
        <end position="21"/>
    </location>
    <ligand>
        <name>IMP</name>
        <dbReference type="ChEBI" id="CHEBI:58053"/>
        <note>ligand shared between dimeric partners</note>
    </ligand>
</feature>
<evidence type="ECO:0000256" key="2">
    <source>
        <dbReference type="ARBA" id="ARBA00022598"/>
    </source>
</evidence>
<dbReference type="GO" id="GO:0046040">
    <property type="term" value="P:IMP metabolic process"/>
    <property type="evidence" value="ECO:0007669"/>
    <property type="project" value="TreeGrafter"/>
</dbReference>
<accession>A0A1B3SMC4</accession>
<dbReference type="InterPro" id="IPR042110">
    <property type="entry name" value="Adenylosuccinate_synth_dom2"/>
</dbReference>
<keyword evidence="2 8" id="KW-0436">Ligase</keyword>
<keyword evidence="5 8" id="KW-0658">Purine biosynthesis</keyword>
<dbReference type="PROSITE" id="PS01266">
    <property type="entry name" value="ADENYLOSUCCIN_SYN_1"/>
    <property type="match status" value="1"/>
</dbReference>
<dbReference type="Gene3D" id="3.40.440.10">
    <property type="entry name" value="Adenylosuccinate Synthetase, subunit A, domain 1"/>
    <property type="match status" value="1"/>
</dbReference>
<feature type="active site" description="Proton donor" evidence="8">
    <location>
        <position position="46"/>
    </location>
</feature>
<dbReference type="RefSeq" id="WP_069117528.1">
    <property type="nucleotide sequence ID" value="NZ_CP017015.1"/>
</dbReference>
<dbReference type="STRING" id="216938.SHELI_v1c11340"/>
<comment type="subunit">
    <text evidence="1 8">Homodimer.</text>
</comment>
<comment type="pathway">
    <text evidence="8 10">Purine metabolism; AMP biosynthesis via de novo pathway; AMP from IMP: step 1/2.</text>
</comment>
<dbReference type="EMBL" id="CP017015">
    <property type="protein sequence ID" value="AOG61081.1"/>
    <property type="molecule type" value="Genomic_DNA"/>
</dbReference>
<name>A0A1B3SMC4_9MOLU</name>
<evidence type="ECO:0000256" key="5">
    <source>
        <dbReference type="ARBA" id="ARBA00022755"/>
    </source>
</evidence>
<dbReference type="NCBIfam" id="TIGR00184">
    <property type="entry name" value="purA"/>
    <property type="match status" value="1"/>
</dbReference>
<feature type="binding site" evidence="8">
    <location>
        <begin position="302"/>
        <end position="308"/>
    </location>
    <ligand>
        <name>substrate</name>
    </ligand>
</feature>
<feature type="binding site" description="in other chain" evidence="8">
    <location>
        <position position="133"/>
    </location>
    <ligand>
        <name>IMP</name>
        <dbReference type="ChEBI" id="CHEBI:58053"/>
        <note>ligand shared between dimeric partners</note>
    </ligand>
</feature>
<feature type="binding site" evidence="8">
    <location>
        <position position="147"/>
    </location>
    <ligand>
        <name>IMP</name>
        <dbReference type="ChEBI" id="CHEBI:58053"/>
        <note>ligand shared between dimeric partners</note>
    </ligand>
</feature>
<evidence type="ECO:0000256" key="10">
    <source>
        <dbReference type="RuleBase" id="RU000520"/>
    </source>
</evidence>
<dbReference type="Gene3D" id="3.90.170.10">
    <property type="entry name" value="Adenylosuccinate Synthetase, subunit A, domain 3"/>
    <property type="match status" value="1"/>
</dbReference>
<dbReference type="GO" id="GO:0005525">
    <property type="term" value="F:GTP binding"/>
    <property type="evidence" value="ECO:0007669"/>
    <property type="project" value="UniProtKB-UniRule"/>
</dbReference>
<gene>
    <name evidence="8 11" type="primary">purA</name>
    <name evidence="11" type="ORF">SHELI_v1c11340</name>
</gene>
<dbReference type="HAMAP" id="MF_00011">
    <property type="entry name" value="Adenylosucc_synth"/>
    <property type="match status" value="1"/>
</dbReference>
<dbReference type="FunFam" id="1.10.300.10:FF:000001">
    <property type="entry name" value="Adenylosuccinate synthetase"/>
    <property type="match status" value="1"/>
</dbReference>
<dbReference type="Proteomes" id="UP000094378">
    <property type="component" value="Chromosome"/>
</dbReference>